<name>A0A7M7JKZ7_VARDE</name>
<evidence type="ECO:0000313" key="6">
    <source>
        <dbReference type="EnsemblMetazoa" id="XP_022653585"/>
    </source>
</evidence>
<dbReference type="RefSeq" id="XP_022653585.1">
    <property type="nucleotide sequence ID" value="XM_022797850.1"/>
</dbReference>
<dbReference type="FunFam" id="3.10.400.20:FF:000001">
    <property type="entry name" value="Malignant T-cell-amplified sequence 1"/>
    <property type="match status" value="1"/>
</dbReference>
<dbReference type="Proteomes" id="UP000594260">
    <property type="component" value="Unplaced"/>
</dbReference>
<dbReference type="CDD" id="cd11609">
    <property type="entry name" value="MCT1_N"/>
    <property type="match status" value="1"/>
</dbReference>
<dbReference type="GO" id="GO:0002188">
    <property type="term" value="P:translation reinitiation"/>
    <property type="evidence" value="ECO:0007669"/>
    <property type="project" value="UniProtKB-ARBA"/>
</dbReference>
<keyword evidence="7" id="KW-1185">Reference proteome</keyword>
<evidence type="ECO:0000313" key="7">
    <source>
        <dbReference type="Proteomes" id="UP000594260"/>
    </source>
</evidence>
<dbReference type="GeneID" id="111247199"/>
<comment type="subcellular location">
    <subcellularLocation>
        <location evidence="1 4">Cytoplasm</location>
    </subcellularLocation>
</comment>
<reference evidence="6" key="1">
    <citation type="submission" date="2021-01" db="UniProtKB">
        <authorList>
            <consortium name="EnsemblMetazoa"/>
        </authorList>
    </citation>
    <scope>IDENTIFICATION</scope>
</reference>
<evidence type="ECO:0000256" key="2">
    <source>
        <dbReference type="ARBA" id="ARBA00008955"/>
    </source>
</evidence>
<dbReference type="InterPro" id="IPR002478">
    <property type="entry name" value="PUA"/>
</dbReference>
<accession>A0A7M7JKZ7</accession>
<evidence type="ECO:0000256" key="3">
    <source>
        <dbReference type="ARBA" id="ARBA00022490"/>
    </source>
</evidence>
<dbReference type="InterPro" id="IPR041366">
    <property type="entry name" value="Pre-PUA"/>
</dbReference>
<feature type="domain" description="PUA" evidence="5">
    <location>
        <begin position="95"/>
        <end position="174"/>
    </location>
</feature>
<dbReference type="GO" id="GO:0003723">
    <property type="term" value="F:RNA binding"/>
    <property type="evidence" value="ECO:0007669"/>
    <property type="project" value="InterPro"/>
</dbReference>
<dbReference type="Pfam" id="PF01472">
    <property type="entry name" value="PUA"/>
    <property type="match status" value="1"/>
</dbReference>
<proteinExistence type="inferred from homology"/>
<dbReference type="CDD" id="cd21155">
    <property type="entry name" value="PUA_MCTS-1-like"/>
    <property type="match status" value="1"/>
</dbReference>
<dbReference type="InterPro" id="IPR004521">
    <property type="entry name" value="Uncharacterised_CHP00451"/>
</dbReference>
<dbReference type="SMART" id="SM00359">
    <property type="entry name" value="PUA"/>
    <property type="match status" value="1"/>
</dbReference>
<dbReference type="PANTHER" id="PTHR22798:SF0">
    <property type="entry name" value="MALIGNANT T-CELL-AMPLIFIED SEQUENCE 1"/>
    <property type="match status" value="1"/>
</dbReference>
<dbReference type="NCBIfam" id="TIGR00451">
    <property type="entry name" value="unchar_dom_2"/>
    <property type="match status" value="1"/>
</dbReference>
<dbReference type="KEGG" id="vde:111247199"/>
<dbReference type="EnsemblMetazoa" id="XM_022797850">
    <property type="protein sequence ID" value="XP_022653585"/>
    <property type="gene ID" value="LOC111247199"/>
</dbReference>
<sequence>MFKKFTDKENVSGVVQLKSSVQKAIRTKICEQFPLLSDQVRDEVLSKKDQLRIAKCHEHIEILINGQGEPLFFRQREGPYFPALRLLHKYPFICPWLQVDKGAIKFVLSGANIMCPGLTSPGAKMTPDLDKDTVVAVMAEGKEHALAVGLTSLSVADIAAKNKGIGVENMHYLNDGLWQMKPVK</sequence>
<dbReference type="AlphaFoldDB" id="A0A7M7JKZ7"/>
<dbReference type="PANTHER" id="PTHR22798">
    <property type="entry name" value="MCT-1 PROTEIN"/>
    <property type="match status" value="1"/>
</dbReference>
<dbReference type="SUPFAM" id="SSF88697">
    <property type="entry name" value="PUA domain-like"/>
    <property type="match status" value="1"/>
</dbReference>
<dbReference type="InParanoid" id="A0A7M7JKZ7"/>
<dbReference type="PIRSF" id="PIRSF005067">
    <property type="entry name" value="Tma_RNA-bind_prd"/>
    <property type="match status" value="1"/>
</dbReference>
<evidence type="ECO:0000256" key="1">
    <source>
        <dbReference type="ARBA" id="ARBA00004496"/>
    </source>
</evidence>
<dbReference type="PROSITE" id="PS50890">
    <property type="entry name" value="PUA"/>
    <property type="match status" value="1"/>
</dbReference>
<dbReference type="Gene3D" id="3.10.400.20">
    <property type="match status" value="1"/>
</dbReference>
<dbReference type="Pfam" id="PF17832">
    <property type="entry name" value="Pre-PUA"/>
    <property type="match status" value="1"/>
</dbReference>
<dbReference type="GO" id="GO:0005737">
    <property type="term" value="C:cytoplasm"/>
    <property type="evidence" value="ECO:0007669"/>
    <property type="project" value="UniProtKB-SubCell"/>
</dbReference>
<dbReference type="InterPro" id="IPR016437">
    <property type="entry name" value="MCT-1/Tma20"/>
</dbReference>
<dbReference type="CTD" id="28985"/>
<dbReference type="OrthoDB" id="10249667at2759"/>
<dbReference type="GO" id="GO:0001731">
    <property type="term" value="P:formation of translation preinitiation complex"/>
    <property type="evidence" value="ECO:0007669"/>
    <property type="project" value="TreeGrafter"/>
</dbReference>
<dbReference type="OMA" id="GVENIHY"/>
<comment type="similarity">
    <text evidence="2">Belongs to the MCTS1 family.</text>
</comment>
<dbReference type="InterPro" id="IPR015947">
    <property type="entry name" value="PUA-like_sf"/>
</dbReference>
<protein>
    <recommendedName>
        <fullName evidence="5">PUA domain-containing protein</fullName>
    </recommendedName>
</protein>
<evidence type="ECO:0000256" key="4">
    <source>
        <dbReference type="PIRNR" id="PIRNR005067"/>
    </source>
</evidence>
<dbReference type="FunCoup" id="A0A7M7JKZ7">
    <property type="interactions" value="715"/>
</dbReference>
<organism evidence="6 7">
    <name type="scientific">Varroa destructor</name>
    <name type="common">Honeybee mite</name>
    <dbReference type="NCBI Taxonomy" id="109461"/>
    <lineage>
        <taxon>Eukaryota</taxon>
        <taxon>Metazoa</taxon>
        <taxon>Ecdysozoa</taxon>
        <taxon>Arthropoda</taxon>
        <taxon>Chelicerata</taxon>
        <taxon>Arachnida</taxon>
        <taxon>Acari</taxon>
        <taxon>Parasitiformes</taxon>
        <taxon>Mesostigmata</taxon>
        <taxon>Gamasina</taxon>
        <taxon>Dermanyssoidea</taxon>
        <taxon>Varroidae</taxon>
        <taxon>Varroa</taxon>
    </lineage>
</organism>
<evidence type="ECO:0000259" key="5">
    <source>
        <dbReference type="SMART" id="SM00359"/>
    </source>
</evidence>
<keyword evidence="3 4" id="KW-0963">Cytoplasm</keyword>